<name>A0A388MCF6_CHABU</name>
<reference evidence="6 7" key="1">
    <citation type="journal article" date="2018" name="Cell">
        <title>The Chara Genome: Secondary Complexity and Implications for Plant Terrestrialization.</title>
        <authorList>
            <person name="Nishiyama T."/>
            <person name="Sakayama H."/>
            <person name="Vries J.D."/>
            <person name="Buschmann H."/>
            <person name="Saint-Marcoux D."/>
            <person name="Ullrich K.K."/>
            <person name="Haas F.B."/>
            <person name="Vanderstraeten L."/>
            <person name="Becker D."/>
            <person name="Lang D."/>
            <person name="Vosolsobe S."/>
            <person name="Rombauts S."/>
            <person name="Wilhelmsson P.K.I."/>
            <person name="Janitza P."/>
            <person name="Kern R."/>
            <person name="Heyl A."/>
            <person name="Rumpler F."/>
            <person name="Villalobos L.I.A.C."/>
            <person name="Clay J.M."/>
            <person name="Skokan R."/>
            <person name="Toyoda A."/>
            <person name="Suzuki Y."/>
            <person name="Kagoshima H."/>
            <person name="Schijlen E."/>
            <person name="Tajeshwar N."/>
            <person name="Catarino B."/>
            <person name="Hetherington A.J."/>
            <person name="Saltykova A."/>
            <person name="Bonnot C."/>
            <person name="Breuninger H."/>
            <person name="Symeonidi A."/>
            <person name="Radhakrishnan G.V."/>
            <person name="Van Nieuwerburgh F."/>
            <person name="Deforce D."/>
            <person name="Chang C."/>
            <person name="Karol K.G."/>
            <person name="Hedrich R."/>
            <person name="Ulvskov P."/>
            <person name="Glockner G."/>
            <person name="Delwiche C.F."/>
            <person name="Petrasek J."/>
            <person name="Van de Peer Y."/>
            <person name="Friml J."/>
            <person name="Beilby M."/>
            <person name="Dolan L."/>
            <person name="Kohara Y."/>
            <person name="Sugano S."/>
            <person name="Fujiyama A."/>
            <person name="Delaux P.-M."/>
            <person name="Quint M."/>
            <person name="TheiBen G."/>
            <person name="Hagemann M."/>
            <person name="Harholt J."/>
            <person name="Dunand C."/>
            <person name="Zachgo S."/>
            <person name="Langdale J."/>
            <person name="Maumus F."/>
            <person name="Straeten D.V.D."/>
            <person name="Gould S.B."/>
            <person name="Rensing S.A."/>
        </authorList>
    </citation>
    <scope>NUCLEOTIDE SEQUENCE [LARGE SCALE GENOMIC DNA]</scope>
    <source>
        <strain evidence="6 7">S276</strain>
    </source>
</reference>
<proteinExistence type="predicted"/>
<feature type="region of interest" description="Disordered" evidence="3">
    <location>
        <begin position="96"/>
        <end position="126"/>
    </location>
</feature>
<keyword evidence="2" id="KW-0175">Coiled coil</keyword>
<keyword evidence="1" id="KW-0479">Metal-binding</keyword>
<evidence type="ECO:0000259" key="4">
    <source>
        <dbReference type="PROSITE" id="PS50158"/>
    </source>
</evidence>
<dbReference type="PROSITE" id="PS50158">
    <property type="entry name" value="ZF_CCHC"/>
    <property type="match status" value="1"/>
</dbReference>
<comment type="caution">
    <text evidence="6">The sequence shown here is derived from an EMBL/GenBank/DDBJ whole genome shotgun (WGS) entry which is preliminary data.</text>
</comment>
<feature type="domain" description="Reverse transcriptase" evidence="5">
    <location>
        <begin position="619"/>
        <end position="894"/>
    </location>
</feature>
<accession>A0A388MCF6</accession>
<evidence type="ECO:0000313" key="7">
    <source>
        <dbReference type="Proteomes" id="UP000265515"/>
    </source>
</evidence>
<evidence type="ECO:0000256" key="2">
    <source>
        <dbReference type="SAM" id="Coils"/>
    </source>
</evidence>
<organism evidence="6 7">
    <name type="scientific">Chara braunii</name>
    <name type="common">Braun's stonewort</name>
    <dbReference type="NCBI Taxonomy" id="69332"/>
    <lineage>
        <taxon>Eukaryota</taxon>
        <taxon>Viridiplantae</taxon>
        <taxon>Streptophyta</taxon>
        <taxon>Charophyceae</taxon>
        <taxon>Charales</taxon>
        <taxon>Characeae</taxon>
        <taxon>Chara</taxon>
    </lineage>
</organism>
<dbReference type="AlphaFoldDB" id="A0A388MCF6"/>
<keyword evidence="1" id="KW-0863">Zinc-finger</keyword>
<dbReference type="PROSITE" id="PS50878">
    <property type="entry name" value="RT_POL"/>
    <property type="match status" value="1"/>
</dbReference>
<dbReference type="InterPro" id="IPR000477">
    <property type="entry name" value="RT_dom"/>
</dbReference>
<protein>
    <recommendedName>
        <fullName evidence="8">CCHC-type domain-containing protein</fullName>
    </recommendedName>
</protein>
<dbReference type="EMBL" id="BFEA01001023">
    <property type="protein sequence ID" value="GBG92246.1"/>
    <property type="molecule type" value="Genomic_DNA"/>
</dbReference>
<evidence type="ECO:0000256" key="3">
    <source>
        <dbReference type="SAM" id="MobiDB-lite"/>
    </source>
</evidence>
<dbReference type="Proteomes" id="UP000265515">
    <property type="component" value="Unassembled WGS sequence"/>
</dbReference>
<keyword evidence="7" id="KW-1185">Reference proteome</keyword>
<dbReference type="GO" id="GO:0008270">
    <property type="term" value="F:zinc ion binding"/>
    <property type="evidence" value="ECO:0007669"/>
    <property type="project" value="UniProtKB-KW"/>
</dbReference>
<dbReference type="Gramene" id="GBG92246">
    <property type="protein sequence ID" value="GBG92246"/>
    <property type="gene ID" value="CBR_g55015"/>
</dbReference>
<feature type="coiled-coil region" evidence="2">
    <location>
        <begin position="186"/>
        <end position="217"/>
    </location>
</feature>
<gene>
    <name evidence="6" type="ORF">CBR_g55015</name>
</gene>
<dbReference type="InterPro" id="IPR001878">
    <property type="entry name" value="Znf_CCHC"/>
</dbReference>
<feature type="region of interest" description="Disordered" evidence="3">
    <location>
        <begin position="153"/>
        <end position="176"/>
    </location>
</feature>
<feature type="domain" description="CCHC-type" evidence="4">
    <location>
        <begin position="57"/>
        <end position="70"/>
    </location>
</feature>
<dbReference type="GO" id="GO:0003676">
    <property type="term" value="F:nucleic acid binding"/>
    <property type="evidence" value="ECO:0007669"/>
    <property type="project" value="InterPro"/>
</dbReference>
<sequence length="949" mass="107100">MNMAGLGTLGVGAANMGGATIGGNVGGGMGGSLGGIGGTGMSNPGGTTASPYGVVTCFICGKTGHYSCNCWQAASRQQPGEDPEMKELLRRIVKREKDEEERKSREKEEEKRKEEEERRESEKLREAEAREAATIVRILSQRQVPAMITPASQPVVIGSPSHAATDSKKRSPRSKARMLREIRSYIAESDDESDEVKEEAEKLIEAIESRKKGKKSTTILRAAASRVTRTPRKDKTRQATGGDVTDVFETPKKVGPAECSCEGVLEYALTQARALSDLKAPDLKKICDREGIDYIVKEQAIDDIARCRTRLAYEGFFDRDQATPSSKHASDIHGRFGESDIIIGTDRRRLRAVRTELVLGCNFRITKLAVTPTTVQRNKRYLRNLIAEPWRMRQLYRLSSSRLTSLYRTVGLFSRISTRNTIRLKIERVVRGNFGIDIRRRLVLKVPFSSDIVMRSIREIMMKVISASVKDHDIASLVLERMRLVMTKCKTVGGVVQNYRRALDNKQDSCTCADFYLARHEGHVRVRLDEISGIHQFVHNSKNVTKGRTTTVSQLVELIVRAIPKTWRASLLGIAYEDFRSCYRWIILVRVDGTAGFLRRDESEDHILSTAKKEYVESELHMLATWHTCGRIGRAYIIPKDKDLDWWRPISPSWSEPSRTASSRMGRSIRYMLRCLPERLHFSLRSTDDLKGSMEKSVAALSREGDTIVGRSYDIKDMFAKLPHQDIITSAVRLMDYHGRRGLTAVKVSVRGKACRMSRNLRKDDGMVTITLEKITGMRCFELKHNYTLCDGHVYQQTFGIPMGKHSSPALADLLFAKGEFDFQTALGSDRRLVAGLRMVDDVSLLIVFSAGVTSSYHRAMNIAELFEYCYPPSLKLVKKDDGRNTWEFLGCRIFVVPFPARVHIFPRTKNQPCLINSRKLHFHSMQDYASYTAKKVKKLTLTASMLRL</sequence>
<keyword evidence="1" id="KW-0862">Zinc</keyword>
<evidence type="ECO:0000259" key="5">
    <source>
        <dbReference type="PROSITE" id="PS50878"/>
    </source>
</evidence>
<evidence type="ECO:0008006" key="8">
    <source>
        <dbReference type="Google" id="ProtNLM"/>
    </source>
</evidence>
<evidence type="ECO:0000313" key="6">
    <source>
        <dbReference type="EMBL" id="GBG92246.1"/>
    </source>
</evidence>
<evidence type="ECO:0000256" key="1">
    <source>
        <dbReference type="PROSITE-ProRule" id="PRU00047"/>
    </source>
</evidence>